<proteinExistence type="predicted"/>
<feature type="signal peptide" evidence="1">
    <location>
        <begin position="1"/>
        <end position="18"/>
    </location>
</feature>
<accession>A0A1M5YK04</accession>
<dbReference type="InterPro" id="IPR011042">
    <property type="entry name" value="6-blade_b-propeller_TolB-like"/>
</dbReference>
<evidence type="ECO:0000313" key="2">
    <source>
        <dbReference type="EMBL" id="SHI12371.1"/>
    </source>
</evidence>
<dbReference type="EMBL" id="FQXZ01000015">
    <property type="protein sequence ID" value="SHI12371.1"/>
    <property type="molecule type" value="Genomic_DNA"/>
</dbReference>
<dbReference type="SUPFAM" id="SSF69304">
    <property type="entry name" value="Tricorn protease N-terminal domain"/>
    <property type="match status" value="1"/>
</dbReference>
<organism evidence="2 3">
    <name type="scientific">Vibrio aerogenes CECT 7868</name>
    <dbReference type="NCBI Taxonomy" id="1216006"/>
    <lineage>
        <taxon>Bacteria</taxon>
        <taxon>Pseudomonadati</taxon>
        <taxon>Pseudomonadota</taxon>
        <taxon>Gammaproteobacteria</taxon>
        <taxon>Vibrionales</taxon>
        <taxon>Vibrionaceae</taxon>
        <taxon>Vibrio</taxon>
    </lineage>
</organism>
<dbReference type="AlphaFoldDB" id="A0A1M5YK04"/>
<sequence>MKRLLLSTLILASVHAYAGVDLTDSGAEKEYELYGASANAQGEFNNAYKYSAYATYSGKYVVFHSSSGNNYNSEGKWGHYVKNTLDGSVIRIPAPEGMDDEKFSKMKIRSMTANGRFLVVDGGVDSTYHVHIMYLYDLKSGKAEIINRDIDNHIPKVDNSSYRVQVSEDGQYIYYGYYGATLEHSSQSMNQVYLWDVAKNIRTRINKDIYGNDFSLLIYSHGQRRISGDGRYLIYATNADLDADNINIDKNKTKIYVYDRVTGKSRLITVNLLSNQWIKATMPAISIDGQFATYLQDSDKINRVNLQTLHREIISQDDQGEQLEHCSYPSISSEGLTLAFTCDERAYLYDYTGKKLHIGSTSLVDGHNAKTDGTNNLTVLDQGNGMYWRTQKAQLLEGEPSYPDYQIYLYRQKPGTTSPQICFSDDY</sequence>
<dbReference type="STRING" id="1216006.VA7868_01801"/>
<keyword evidence="3" id="KW-1185">Reference proteome</keyword>
<protein>
    <recommendedName>
        <fullName evidence="4">Translocation protein TolB</fullName>
    </recommendedName>
</protein>
<evidence type="ECO:0000256" key="1">
    <source>
        <dbReference type="SAM" id="SignalP"/>
    </source>
</evidence>
<evidence type="ECO:0000313" key="3">
    <source>
        <dbReference type="Proteomes" id="UP000184608"/>
    </source>
</evidence>
<dbReference type="Proteomes" id="UP000184608">
    <property type="component" value="Unassembled WGS sequence"/>
</dbReference>
<feature type="chain" id="PRO_5009915298" description="Translocation protein TolB" evidence="1">
    <location>
        <begin position="19"/>
        <end position="427"/>
    </location>
</feature>
<gene>
    <name evidence="2" type="ORF">VA7868_01801</name>
</gene>
<reference evidence="2 3" key="1">
    <citation type="submission" date="2016-11" db="EMBL/GenBank/DDBJ databases">
        <authorList>
            <person name="Jaros S."/>
            <person name="Januszkiewicz K."/>
            <person name="Wedrychowicz H."/>
        </authorList>
    </citation>
    <scope>NUCLEOTIDE SEQUENCE [LARGE SCALE GENOMIC DNA]</scope>
    <source>
        <strain evidence="2 3">CECT 7868</strain>
    </source>
</reference>
<dbReference type="Gene3D" id="2.120.10.30">
    <property type="entry name" value="TolB, C-terminal domain"/>
    <property type="match status" value="1"/>
</dbReference>
<dbReference type="RefSeq" id="WP_073603498.1">
    <property type="nucleotide sequence ID" value="NZ_FQXZ01000015.1"/>
</dbReference>
<dbReference type="OrthoDB" id="4269629at2"/>
<evidence type="ECO:0008006" key="4">
    <source>
        <dbReference type="Google" id="ProtNLM"/>
    </source>
</evidence>
<name>A0A1M5YK04_9VIBR</name>
<keyword evidence="1" id="KW-0732">Signal</keyword>